<dbReference type="HAMAP" id="MF_00172">
    <property type="entry name" value="Meth_synth"/>
    <property type="match status" value="1"/>
</dbReference>
<feature type="active site" description="Proton donor" evidence="11 14">
    <location>
        <position position="706"/>
    </location>
</feature>
<dbReference type="PANTHER" id="PTHR30519">
    <property type="entry name" value="5-METHYLTETRAHYDROPTEROYLTRIGLUTAMATE--HOMOCYSTEINE METHYLTRANSFERASE"/>
    <property type="match status" value="1"/>
</dbReference>
<evidence type="ECO:0000256" key="8">
    <source>
        <dbReference type="ARBA" id="ARBA00022737"/>
    </source>
</evidence>
<comment type="function">
    <text evidence="1 11">Catalyzes the transfer of a methyl group from 5-methyltetrahydrofolate to homocysteine resulting in methionine formation.</text>
</comment>
<feature type="binding site" evidence="11 12">
    <location>
        <position position="496"/>
    </location>
    <ligand>
        <name>L-methionine</name>
        <dbReference type="ChEBI" id="CHEBI:57844"/>
    </ligand>
</feature>
<evidence type="ECO:0000256" key="5">
    <source>
        <dbReference type="ARBA" id="ARBA00022605"/>
    </source>
</evidence>
<feature type="binding site" evidence="11">
    <location>
        <position position="496"/>
    </location>
    <ligand>
        <name>L-homocysteine</name>
        <dbReference type="ChEBI" id="CHEBI:58199"/>
    </ligand>
</feature>
<dbReference type="Pfam" id="PF01717">
    <property type="entry name" value="Meth_synt_2"/>
    <property type="match status" value="1"/>
</dbReference>
<dbReference type="GO" id="GO:0003871">
    <property type="term" value="F:5-methyltetrahydropteroyltriglutamate-homocysteine S-methyltransferase activity"/>
    <property type="evidence" value="ECO:0007669"/>
    <property type="project" value="UniProtKB-UniRule"/>
</dbReference>
<comment type="cofactor">
    <cofactor evidence="11">
        <name>Zn(2+)</name>
        <dbReference type="ChEBI" id="CHEBI:29105"/>
    </cofactor>
    <text evidence="11">Binds 1 zinc ion per subunit.</text>
</comment>
<keyword evidence="7 11" id="KW-0479">Metal-binding</keyword>
<keyword evidence="10 11" id="KW-0486">Methionine biosynthesis</keyword>
<dbReference type="UniPathway" id="UPA00051">
    <property type="reaction ID" value="UER00082"/>
</dbReference>
<dbReference type="GO" id="GO:0008270">
    <property type="term" value="F:zinc ion binding"/>
    <property type="evidence" value="ECO:0007669"/>
    <property type="project" value="InterPro"/>
</dbReference>
<dbReference type="EC" id="2.1.1.14" evidence="11"/>
<evidence type="ECO:0000256" key="7">
    <source>
        <dbReference type="ARBA" id="ARBA00022723"/>
    </source>
</evidence>
<feature type="binding site" evidence="11">
    <location>
        <position position="655"/>
    </location>
    <ligand>
        <name>Zn(2+)</name>
        <dbReference type="ChEBI" id="CHEBI:29105"/>
        <note>catalytic</note>
    </ligand>
</feature>
<evidence type="ECO:0000256" key="2">
    <source>
        <dbReference type="ARBA" id="ARBA00004681"/>
    </source>
</evidence>
<feature type="binding site" evidence="13">
    <location>
        <position position="653"/>
    </location>
    <ligand>
        <name>Zn(2+)</name>
        <dbReference type="ChEBI" id="CHEBI:29105"/>
        <label>1</label>
        <note>catalytic</note>
    </ligand>
</feature>
<comment type="catalytic activity">
    <reaction evidence="11">
        <text>5-methyltetrahydropteroyltri-L-glutamate + L-homocysteine = tetrahydropteroyltri-L-glutamate + L-methionine</text>
        <dbReference type="Rhea" id="RHEA:21196"/>
        <dbReference type="ChEBI" id="CHEBI:57844"/>
        <dbReference type="ChEBI" id="CHEBI:58140"/>
        <dbReference type="ChEBI" id="CHEBI:58199"/>
        <dbReference type="ChEBI" id="CHEBI:58207"/>
        <dbReference type="EC" id="2.1.1.14"/>
    </reaction>
</comment>
<dbReference type="Pfam" id="PF08267">
    <property type="entry name" value="Meth_synt_1"/>
    <property type="match status" value="1"/>
</dbReference>
<dbReference type="GO" id="GO:0071265">
    <property type="term" value="P:L-methionine biosynthetic process"/>
    <property type="evidence" value="ECO:0007669"/>
    <property type="project" value="UniProtKB-ARBA"/>
</dbReference>
<evidence type="ECO:0000256" key="12">
    <source>
        <dbReference type="PIRSR" id="PIRSR000382-1"/>
    </source>
</evidence>
<dbReference type="InterPro" id="IPR038071">
    <property type="entry name" value="UROD/MetE-like_sf"/>
</dbReference>
<comment type="cofactor">
    <cofactor evidence="13">
        <name>Zn(2+)</name>
        <dbReference type="ChEBI" id="CHEBI:29105"/>
    </cofactor>
    <text evidence="13">Binds 2 Zn(2+) ions per subunit.</text>
</comment>
<evidence type="ECO:0000256" key="4">
    <source>
        <dbReference type="ARBA" id="ARBA00022603"/>
    </source>
</evidence>
<keyword evidence="8 11" id="KW-0677">Repeat</keyword>
<evidence type="ECO:0000256" key="11">
    <source>
        <dbReference type="HAMAP-Rule" id="MF_00172"/>
    </source>
</evidence>
<proteinExistence type="inferred from homology"/>
<dbReference type="FunFam" id="3.20.20.210:FF:000002">
    <property type="entry name" value="5-methyltetrahydropteroyltriglutamate--homocysteine methyltransferase"/>
    <property type="match status" value="1"/>
</dbReference>
<keyword evidence="9 11" id="KW-0862">Zinc</keyword>
<evidence type="ECO:0000259" key="16">
    <source>
        <dbReference type="Pfam" id="PF08267"/>
    </source>
</evidence>
<evidence type="ECO:0000256" key="9">
    <source>
        <dbReference type="ARBA" id="ARBA00022833"/>
    </source>
</evidence>
<feature type="binding site" evidence="13">
    <location>
        <position position="677"/>
    </location>
    <ligand>
        <name>Zn(2+)</name>
        <dbReference type="ChEBI" id="CHEBI:29105"/>
        <label>1</label>
        <note>catalytic</note>
    </ligand>
</feature>
<feature type="binding site" evidence="11">
    <location>
        <position position="738"/>
    </location>
    <ligand>
        <name>Zn(2+)</name>
        <dbReference type="ChEBI" id="CHEBI:29105"/>
        <note>catalytic</note>
    </ligand>
</feature>
<evidence type="ECO:0000259" key="15">
    <source>
        <dbReference type="Pfam" id="PF01717"/>
    </source>
</evidence>
<sequence length="768" mass="85749">MSVSQSAQQGAIMILTHNLGFPRIGAQRELKKALEAYWNEKSTAEQLLAAANSIQAANWKIQQQAGIDLIPVGDFSLYDHVLDMTMLLGAIPRRFDADYPKPLDLYFAMARGNAKQPAMEMTKWFNTNYHYIVPEFDADTEFKLASTKLFEEIKAAQACGITPKPVLVGPLSYLYLGKETIAGFDRLQLLPRLLPVYQQILQEMASLGVTWVQIDEPILTLDLDHGWAESFLPAYQTLATTGCKLMLATYFGSVTHHAATLATLPVAGLHLDLCRAPEQLDHFSGSDFTDKVLSLGIIDGRNIWRADLSAKLKTLLHTLSARKSPVWIAPSCSLLHCPVDLTQESQLDAEIRNWLAFSVQKLQEISTLARGLNQGQASISAELASADQAIQSRRESTRIHNPVVRQRVAALGASDYARSHSFTERQKAQRQRFSLPLLPTTTIGSFPQTSAIRQTRAAFKKGDISHLDYLAAMRAEIGDVIRKQEALELDVLVHGEPERGDMVEYFGEQLWGYAFTEHGWVQSYGSRCVKPPILYGDVHRPEAMTVEWLAYAQSLTKKPVKGMLTGPVTMLMWSFVRDDQPHAQTALQLALAIRDEVRDLEKAGIGMIQIDEPAFREGLPLRKAEWQDYLDWAVKAFRVASANVQDETQIHTHMCYSEFHDILPAIAALDADVITIETSRSRMELLDAFAKFSYPNEIGPGVYDIHSPRIPDAAEMLALLQKAAATIDPRHLWVNPDCGLKTRNWPETSAALEKMVNCAKNMRGILQS</sequence>
<evidence type="ECO:0000256" key="6">
    <source>
        <dbReference type="ARBA" id="ARBA00022679"/>
    </source>
</evidence>
<dbReference type="CDD" id="cd03312">
    <property type="entry name" value="CIMS_N_terminal_like"/>
    <property type="match status" value="1"/>
</dbReference>
<feature type="binding site" evidence="11 12">
    <location>
        <position position="573"/>
    </location>
    <ligand>
        <name>5-methyltetrahydropteroyltri-L-glutamate</name>
        <dbReference type="ChEBI" id="CHEBI:58207"/>
    </ligand>
</feature>
<dbReference type="InterPro" id="IPR006276">
    <property type="entry name" value="Cobalamin-indep_Met_synthase"/>
</dbReference>
<accession>A0A1G5SFY7</accession>
<comment type="similarity">
    <text evidence="3 11">Belongs to the vitamin-B12 independent methionine synthase family.</text>
</comment>
<dbReference type="NCBIfam" id="NF003556">
    <property type="entry name" value="PRK05222.1"/>
    <property type="match status" value="1"/>
</dbReference>
<feature type="binding site" evidence="13">
    <location>
        <position position="738"/>
    </location>
    <ligand>
        <name>Zn(2+)</name>
        <dbReference type="ChEBI" id="CHEBI:29105"/>
        <label>1</label>
        <note>catalytic</note>
    </ligand>
</feature>
<dbReference type="Gene3D" id="3.20.20.210">
    <property type="match status" value="2"/>
</dbReference>
<name>A0A1G5SFY7_9PROT</name>
<reference evidence="17 18" key="1">
    <citation type="submission" date="2016-10" db="EMBL/GenBank/DDBJ databases">
        <authorList>
            <person name="de Groot N.N."/>
        </authorList>
    </citation>
    <scope>NUCLEOTIDE SEQUENCE [LARGE SCALE GENOMIC DNA]</scope>
    <source>
        <strain evidence="17">1</strain>
    </source>
</reference>
<dbReference type="NCBIfam" id="TIGR01371">
    <property type="entry name" value="met_syn_B12ind"/>
    <property type="match status" value="1"/>
</dbReference>
<dbReference type="InterPro" id="IPR013215">
    <property type="entry name" value="Cbl-indep_Met_Synth_N"/>
</dbReference>
<evidence type="ECO:0000256" key="3">
    <source>
        <dbReference type="ARBA" id="ARBA00009553"/>
    </source>
</evidence>
<evidence type="ECO:0000256" key="13">
    <source>
        <dbReference type="PIRSR" id="PIRSR000382-2"/>
    </source>
</evidence>
<feature type="binding site" evidence="11 12">
    <location>
        <position position="611"/>
    </location>
    <ligand>
        <name>L-methionine</name>
        <dbReference type="ChEBI" id="CHEBI:57844"/>
    </ligand>
</feature>
<evidence type="ECO:0000313" key="17">
    <source>
        <dbReference type="EMBL" id="SCZ85309.1"/>
    </source>
</evidence>
<dbReference type="PIRSF" id="PIRSF000382">
    <property type="entry name" value="MeTrfase_B12_ind"/>
    <property type="match status" value="1"/>
</dbReference>
<gene>
    <name evidence="11 17" type="primary">metE</name>
    <name evidence="17" type="ORF">NSMM_370088</name>
</gene>
<dbReference type="SUPFAM" id="SSF51726">
    <property type="entry name" value="UROD/MetE-like"/>
    <property type="match status" value="2"/>
</dbReference>
<dbReference type="CDD" id="cd03311">
    <property type="entry name" value="CIMS_C_terminal_like"/>
    <property type="match status" value="1"/>
</dbReference>
<keyword evidence="18" id="KW-1185">Reference proteome</keyword>
<dbReference type="EMBL" id="FMWO01000044">
    <property type="protein sequence ID" value="SCZ85309.1"/>
    <property type="molecule type" value="Genomic_DNA"/>
</dbReference>
<feature type="domain" description="Cobalamin-independent methionine synthase MetE C-terminal/archaeal" evidence="15">
    <location>
        <begin position="438"/>
        <end position="761"/>
    </location>
</feature>
<organism evidence="17 18">
    <name type="scientific">Nitrosomonas mobilis</name>
    <dbReference type="NCBI Taxonomy" id="51642"/>
    <lineage>
        <taxon>Bacteria</taxon>
        <taxon>Pseudomonadati</taxon>
        <taxon>Pseudomonadota</taxon>
        <taxon>Betaproteobacteria</taxon>
        <taxon>Nitrosomonadales</taxon>
        <taxon>Nitrosomonadaceae</taxon>
        <taxon>Nitrosomonas</taxon>
    </lineage>
</organism>
<feature type="domain" description="Cobalamin-independent methionine synthase MetE N-terminal" evidence="16">
    <location>
        <begin position="16"/>
        <end position="317"/>
    </location>
</feature>
<dbReference type="InterPro" id="IPR002629">
    <property type="entry name" value="Met_Synth_C/arc"/>
</dbReference>
<evidence type="ECO:0000256" key="1">
    <source>
        <dbReference type="ARBA" id="ARBA00002777"/>
    </source>
</evidence>
<dbReference type="GO" id="GO:0032259">
    <property type="term" value="P:methylation"/>
    <property type="evidence" value="ECO:0007669"/>
    <property type="project" value="UniProtKB-KW"/>
</dbReference>
<evidence type="ECO:0000313" key="18">
    <source>
        <dbReference type="Proteomes" id="UP000198729"/>
    </source>
</evidence>
<keyword evidence="6 11" id="KW-0808">Transferase</keyword>
<feature type="binding site" evidence="11 12">
    <location>
        <begin position="443"/>
        <end position="445"/>
    </location>
    <ligand>
        <name>L-methionine</name>
        <dbReference type="ChEBI" id="CHEBI:57844"/>
    </ligand>
</feature>
<keyword evidence="5 11" id="KW-0028">Amino-acid biosynthesis</keyword>
<feature type="binding site" evidence="11">
    <location>
        <position position="123"/>
    </location>
    <ligand>
        <name>5-methyltetrahydropteroyltri-L-glutamate</name>
        <dbReference type="ChEBI" id="CHEBI:58207"/>
    </ligand>
</feature>
<dbReference type="FunFam" id="3.20.20.210:FF:000003">
    <property type="entry name" value="5-methyltetrahydropteroyltriglutamate--homocysteine methyltransferase"/>
    <property type="match status" value="1"/>
</dbReference>
<protein>
    <recommendedName>
        <fullName evidence="11">5-methyltetrahydropteroyltriglutamate--homocysteine methyltransferase</fullName>
        <ecNumber evidence="11">2.1.1.14</ecNumber>
    </recommendedName>
    <alternativeName>
        <fullName evidence="11">Cobalamin-independent methionine synthase</fullName>
    </alternativeName>
    <alternativeName>
        <fullName evidence="11">Methionine synthase, vitamin-B12 independent isozyme</fullName>
    </alternativeName>
</protein>
<keyword evidence="4 11" id="KW-0489">Methyltransferase</keyword>
<feature type="binding site" evidence="11">
    <location>
        <position position="617"/>
    </location>
    <ligand>
        <name>5-methyltetrahydropteroyltri-L-glutamate</name>
        <dbReference type="ChEBI" id="CHEBI:58207"/>
    </ligand>
</feature>
<feature type="binding site" evidence="12">
    <location>
        <position position="31"/>
    </location>
    <ligand>
        <name>5-methyltetrahydropteroyltri-L-glutamate</name>
        <dbReference type="ChEBI" id="CHEBI:58207"/>
    </ligand>
</feature>
<evidence type="ECO:0000256" key="14">
    <source>
        <dbReference type="PIRSR" id="PIRSR000382-3"/>
    </source>
</evidence>
<feature type="binding site" evidence="11 12">
    <location>
        <position position="611"/>
    </location>
    <ligand>
        <name>L-homocysteine</name>
        <dbReference type="ChEBI" id="CHEBI:58199"/>
    </ligand>
</feature>
<feature type="binding site" evidence="11 12">
    <location>
        <begin position="443"/>
        <end position="445"/>
    </location>
    <ligand>
        <name>L-homocysteine</name>
        <dbReference type="ChEBI" id="CHEBI:58199"/>
    </ligand>
</feature>
<feature type="binding site" evidence="11">
    <location>
        <begin position="28"/>
        <end position="31"/>
    </location>
    <ligand>
        <name>5-methyltetrahydropteroyltri-L-glutamate</name>
        <dbReference type="ChEBI" id="CHEBI:58207"/>
    </ligand>
</feature>
<feature type="binding site" evidence="13">
    <location>
        <position position="655"/>
    </location>
    <ligand>
        <name>Zn(2+)</name>
        <dbReference type="ChEBI" id="CHEBI:29105"/>
        <label>1</label>
        <note>catalytic</note>
    </ligand>
</feature>
<feature type="binding site" evidence="11">
    <location>
        <position position="677"/>
    </location>
    <ligand>
        <name>Zn(2+)</name>
        <dbReference type="ChEBI" id="CHEBI:29105"/>
        <note>catalytic</note>
    </ligand>
</feature>
<dbReference type="STRING" id="51642.NSMM_370088"/>
<comment type="pathway">
    <text evidence="2 11">Amino-acid biosynthesis; L-methionine biosynthesis via de novo pathway; L-methionine from L-homocysteine (MetE route): step 1/1.</text>
</comment>
<dbReference type="AlphaFoldDB" id="A0A1G5SFY7"/>
<evidence type="ECO:0000256" key="10">
    <source>
        <dbReference type="ARBA" id="ARBA00023167"/>
    </source>
</evidence>
<feature type="binding site" evidence="11">
    <location>
        <position position="653"/>
    </location>
    <ligand>
        <name>Zn(2+)</name>
        <dbReference type="ChEBI" id="CHEBI:29105"/>
        <note>catalytic</note>
    </ligand>
</feature>
<feature type="binding site" evidence="12">
    <location>
        <position position="128"/>
    </location>
    <ligand>
        <name>5-methyltetrahydropteroyltri-L-glutamate</name>
        <dbReference type="ChEBI" id="CHEBI:58207"/>
    </ligand>
</feature>
<dbReference type="Proteomes" id="UP000198729">
    <property type="component" value="Unassembled WGS sequence"/>
</dbReference>
<feature type="binding site" evidence="11 12">
    <location>
        <begin position="527"/>
        <end position="528"/>
    </location>
    <ligand>
        <name>5-methyltetrahydropteroyltri-L-glutamate</name>
        <dbReference type="ChEBI" id="CHEBI:58207"/>
    </ligand>
</feature>